<protein>
    <recommendedName>
        <fullName evidence="3">ATP-grasp domain-containing protein</fullName>
    </recommendedName>
</protein>
<name>A0A163KM36_9BACI</name>
<evidence type="ECO:0008006" key="3">
    <source>
        <dbReference type="Google" id="ProtNLM"/>
    </source>
</evidence>
<gene>
    <name evidence="1" type="ORF">AV649_20995</name>
</gene>
<dbReference type="EMBL" id="LQQY01000021">
    <property type="protein sequence ID" value="KZE47697.1"/>
    <property type="molecule type" value="Genomic_DNA"/>
</dbReference>
<evidence type="ECO:0000313" key="2">
    <source>
        <dbReference type="Proteomes" id="UP000076510"/>
    </source>
</evidence>
<proteinExistence type="predicted"/>
<organism evidence="1 2">
    <name type="scientific">Rossellomorea marisflavi</name>
    <dbReference type="NCBI Taxonomy" id="189381"/>
    <lineage>
        <taxon>Bacteria</taxon>
        <taxon>Bacillati</taxon>
        <taxon>Bacillota</taxon>
        <taxon>Bacilli</taxon>
        <taxon>Bacillales</taxon>
        <taxon>Bacillaceae</taxon>
        <taxon>Rossellomorea</taxon>
    </lineage>
</organism>
<dbReference type="Proteomes" id="UP000076510">
    <property type="component" value="Unassembled WGS sequence"/>
</dbReference>
<dbReference type="AlphaFoldDB" id="A0A163KM36"/>
<sequence>MKCHIACEKSKEPHIYIPDILLEDWMLKGGVTLSVGATSARVECLLSPTDDLILTTFLPWLQALHDRDFHIHVDRLRAEICIGPITAILINKTPGSLGDYAHECHQFFHQNGGLLYLLPVSSFFQREGTGLLFSEGRWEAGSVPSPGVLYNRIPSRKLETTDHFKHAVTFLEEAGATVFNTRFLSKSEVDQALKNHPLLKEHIPVSASGLEHLEGMLSSFEDVFIKDIHGSKGRNIIRATSGDRWEVRQNSFPGNDHQTFRDYRSLEKKVRAWCRDSTYLIQETIPFCLYEGRPLDFRILCHRIGQEWTVLSSVARIAGDGEFVSNVDRGGQTAKPRTILNKILPVSKGIHENMKALSLSAAVYLSEVLEGRFSEFGIDLGIDADGKPWIIEVNSKPSKLTSQHSESIRPSVRGLYHHSVSVWKEEEEEK</sequence>
<dbReference type="Pfam" id="PF14398">
    <property type="entry name" value="ATPgrasp_YheCD"/>
    <property type="match status" value="1"/>
</dbReference>
<accession>A0A163KM36</accession>
<dbReference type="InterPro" id="IPR026838">
    <property type="entry name" value="YheC/D"/>
</dbReference>
<dbReference type="Gene3D" id="3.30.470.20">
    <property type="entry name" value="ATP-grasp fold, B domain"/>
    <property type="match status" value="1"/>
</dbReference>
<comment type="caution">
    <text evidence="1">The sequence shown here is derived from an EMBL/GenBank/DDBJ whole genome shotgun (WGS) entry which is preliminary data.</text>
</comment>
<reference evidence="2" key="1">
    <citation type="submission" date="2016-01" db="EMBL/GenBank/DDBJ databases">
        <title>Whole genome sequencing of Bhargavaea cecembensis T14.</title>
        <authorList>
            <person name="Hong K.W."/>
        </authorList>
    </citation>
    <scope>NUCLEOTIDE SEQUENCE [LARGE SCALE GENOMIC DNA]</scope>
    <source>
        <strain evidence="2">M19</strain>
    </source>
</reference>
<dbReference type="SUPFAM" id="SSF56059">
    <property type="entry name" value="Glutathione synthetase ATP-binding domain-like"/>
    <property type="match status" value="1"/>
</dbReference>
<evidence type="ECO:0000313" key="1">
    <source>
        <dbReference type="EMBL" id="KZE47697.1"/>
    </source>
</evidence>